<protein>
    <submittedName>
        <fullName evidence="1">Uncharacterized protein</fullName>
    </submittedName>
</protein>
<accession>A0AAW0F2J9</accession>
<dbReference type="AlphaFoldDB" id="A0AAW0F2J9"/>
<proteinExistence type="predicted"/>
<dbReference type="PANTHER" id="PTHR38828:SF4">
    <property type="match status" value="1"/>
</dbReference>
<dbReference type="Proteomes" id="UP001430356">
    <property type="component" value="Unassembled WGS sequence"/>
</dbReference>
<sequence>MAEHYDGVVGEKRLTPEELEKQIDRLTLPRRPAELRDPFEVCPTKRISAEELAKVTDRLYTQSLLHRQERLAAAEHAAYGPQAAGGGRVAAALSPDDQEQSVKRLYVDSLERRQATMEELRRQHQHQRPTGGEKVPLNTFVQHMYYDRLEAKKKTEKRLYDTYLAPTEINTGTISRAQADEASSRLCTTKSAA</sequence>
<dbReference type="EMBL" id="JAECZO010000002">
    <property type="protein sequence ID" value="KAK7199834.1"/>
    <property type="molecule type" value="Genomic_DNA"/>
</dbReference>
<dbReference type="PANTHER" id="PTHR38828">
    <property type="match status" value="1"/>
</dbReference>
<organism evidence="1 2">
    <name type="scientific">Novymonas esmeraldas</name>
    <dbReference type="NCBI Taxonomy" id="1808958"/>
    <lineage>
        <taxon>Eukaryota</taxon>
        <taxon>Discoba</taxon>
        <taxon>Euglenozoa</taxon>
        <taxon>Kinetoplastea</taxon>
        <taxon>Metakinetoplastina</taxon>
        <taxon>Trypanosomatida</taxon>
        <taxon>Trypanosomatidae</taxon>
        <taxon>Novymonas</taxon>
    </lineage>
</organism>
<name>A0AAW0F2J9_9TRYP</name>
<comment type="caution">
    <text evidence="1">The sequence shown here is derived from an EMBL/GenBank/DDBJ whole genome shotgun (WGS) entry which is preliminary data.</text>
</comment>
<keyword evidence="2" id="KW-1185">Reference proteome</keyword>
<reference evidence="1 2" key="1">
    <citation type="journal article" date="2021" name="MBio">
        <title>A New Model Trypanosomatid, Novymonas esmeraldas: Genomic Perception of Its 'Candidatus Pandoraea novymonadis' Endosymbiont.</title>
        <authorList>
            <person name="Zakharova A."/>
            <person name="Saura A."/>
            <person name="Butenko A."/>
            <person name="Podesvova L."/>
            <person name="Warmusova S."/>
            <person name="Kostygov A.Y."/>
            <person name="Nenarokova A."/>
            <person name="Lukes J."/>
            <person name="Opperdoes F.R."/>
            <person name="Yurchenko V."/>
        </authorList>
    </citation>
    <scope>NUCLEOTIDE SEQUENCE [LARGE SCALE GENOMIC DNA]</scope>
    <source>
        <strain evidence="1 2">E262AT.01</strain>
    </source>
</reference>
<evidence type="ECO:0000313" key="2">
    <source>
        <dbReference type="Proteomes" id="UP001430356"/>
    </source>
</evidence>
<dbReference type="InterPro" id="IPR039963">
    <property type="entry name" value="Unchar_22kDa"/>
</dbReference>
<gene>
    <name evidence="1" type="ORF">NESM_000030800</name>
</gene>
<evidence type="ECO:0000313" key="1">
    <source>
        <dbReference type="EMBL" id="KAK7199834.1"/>
    </source>
</evidence>